<dbReference type="EMBL" id="JJPW01000018">
    <property type="protein sequence ID" value="KKH03277.1"/>
    <property type="molecule type" value="Genomic_DNA"/>
</dbReference>
<dbReference type="Proteomes" id="UP000034468">
    <property type="component" value="Unassembled WGS sequence"/>
</dbReference>
<dbReference type="EMBL" id="JJPV01000105">
    <property type="protein sequence ID" value="KKG97342.1"/>
    <property type="molecule type" value="Genomic_DNA"/>
</dbReference>
<dbReference type="PATRIC" id="fig|2209.42.peg.4122"/>
<evidence type="ECO:0000313" key="4">
    <source>
        <dbReference type="EMBL" id="KKG95230.1"/>
    </source>
</evidence>
<evidence type="ECO:0000313" key="11">
    <source>
        <dbReference type="Proteomes" id="UP000034468"/>
    </source>
</evidence>
<dbReference type="Proteomes" id="UP000034566">
    <property type="component" value="Unassembled WGS sequence"/>
</dbReference>
<accession>A0A0F8H398</accession>
<evidence type="ECO:0000313" key="9">
    <source>
        <dbReference type="Proteomes" id="UP000034253"/>
    </source>
</evidence>
<name>A0A0F8H398_METMZ</name>
<evidence type="ECO:0000313" key="7">
    <source>
        <dbReference type="Proteomes" id="UP000033835"/>
    </source>
</evidence>
<comment type="caution">
    <text evidence="2">The sequence shown here is derived from an EMBL/GenBank/DDBJ whole genome shotgun (WGS) entry which is preliminary data.</text>
</comment>
<dbReference type="AlphaFoldDB" id="A0A0F8H398"/>
<evidence type="ECO:0000313" key="10">
    <source>
        <dbReference type="Proteomes" id="UP000034279"/>
    </source>
</evidence>
<evidence type="ECO:0000313" key="12">
    <source>
        <dbReference type="Proteomes" id="UP000034566"/>
    </source>
</evidence>
<dbReference type="Proteomes" id="UP000034188">
    <property type="component" value="Unassembled WGS sequence"/>
</dbReference>
<dbReference type="Proteomes" id="UP000033835">
    <property type="component" value="Unassembled WGS sequence"/>
</dbReference>
<protein>
    <submittedName>
        <fullName evidence="2">Uncharacterized protein</fullName>
    </submittedName>
</protein>
<evidence type="ECO:0000313" key="2">
    <source>
        <dbReference type="EMBL" id="KKG61344.1"/>
    </source>
</evidence>
<dbReference type="EMBL" id="JJPU01000139">
    <property type="protein sequence ID" value="KKG95230.1"/>
    <property type="molecule type" value="Genomic_DNA"/>
</dbReference>
<proteinExistence type="predicted"/>
<evidence type="ECO:0000313" key="1">
    <source>
        <dbReference type="EMBL" id="KKG52362.1"/>
    </source>
</evidence>
<gene>
    <name evidence="1" type="ORF">DU33_18835</name>
    <name evidence="2" type="ORF">DU45_05970</name>
    <name evidence="6" type="ORF">DU56_18380</name>
    <name evidence="3" type="ORF">DU64_09405</name>
    <name evidence="4" type="ORF">DU66_16145</name>
    <name evidence="5" type="ORF">DU68_17480</name>
</gene>
<organism evidence="2 12">
    <name type="scientific">Methanosarcina mazei</name>
    <name type="common">Methanosarcina frisia</name>
    <dbReference type="NCBI Taxonomy" id="2209"/>
    <lineage>
        <taxon>Archaea</taxon>
        <taxon>Methanobacteriati</taxon>
        <taxon>Methanobacteriota</taxon>
        <taxon>Stenosarchaea group</taxon>
        <taxon>Methanomicrobia</taxon>
        <taxon>Methanosarcinales</taxon>
        <taxon>Methanosarcinaceae</taxon>
        <taxon>Methanosarcina</taxon>
    </lineage>
</organism>
<dbReference type="EMBL" id="JJPI01000106">
    <property type="protein sequence ID" value="KKG52362.1"/>
    <property type="molecule type" value="Genomic_DNA"/>
</dbReference>
<evidence type="ECO:0000313" key="6">
    <source>
        <dbReference type="EMBL" id="KKH03277.1"/>
    </source>
</evidence>
<dbReference type="Proteomes" id="UP000034279">
    <property type="component" value="Unassembled WGS sequence"/>
</dbReference>
<sequence length="415" mass="48216">MYGYELSGSEYQLIFEKDNMGYVRYTDKKNGIFCLDPSPFLNDPRNEIYVIRDRRTCDLPPKGQLIEATVSETERFDEVKNNEIHSTLIKYVSGWQFVDPNKIRSNRLMNKEEFLDYMAIPFAKRSSKEEKYYWEDIAFAMGLYCVSSPQLFDFEPGGINTIVMGKDIGRSDWNIFKRVANIVPKEFRNSTYPNFYKSLETPEQPCPVNCTEVNLAYFNVKEVPIHIPLPLDVEFRSYLWYKDELIDSLPLARGFMLDALLFQPKISDKLQRRIDEAMYFVMEEIVHADALPYQQDIGSVVPKLTTAFARLDTQTNVTLENLNEGKILWAEVMTRTKHVVTAGVDIDELYRQTPYEIRLLGELKELNETGMILTIEGVKKHTKIPGWEVEKALKRLSTSGYIYYKCDSTIGIIEF</sequence>
<dbReference type="EMBL" id="JJPJ01000057">
    <property type="protein sequence ID" value="KKG63281.1"/>
    <property type="molecule type" value="Genomic_DNA"/>
</dbReference>
<evidence type="ECO:0000313" key="3">
    <source>
        <dbReference type="EMBL" id="KKG63281.1"/>
    </source>
</evidence>
<dbReference type="Proteomes" id="UP000034253">
    <property type="component" value="Unassembled WGS sequence"/>
</dbReference>
<dbReference type="EMBL" id="JJPK01000066">
    <property type="protein sequence ID" value="KKG61344.1"/>
    <property type="molecule type" value="Genomic_DNA"/>
</dbReference>
<evidence type="ECO:0000313" key="8">
    <source>
        <dbReference type="Proteomes" id="UP000034188"/>
    </source>
</evidence>
<evidence type="ECO:0000313" key="5">
    <source>
        <dbReference type="EMBL" id="KKG97342.1"/>
    </source>
</evidence>
<reference evidence="7 8" key="1">
    <citation type="journal article" date="2015" name="ISME J.">
        <title>Genomic and phenotypic differentiation among Methanosarcina mazei populations from Columbia River sediment.</title>
        <authorList>
            <person name="Youngblut N.D."/>
            <person name="Wirth J.S."/>
            <person name="Henriksen J.R."/>
            <person name="Smith M."/>
            <person name="Simon H."/>
            <person name="Metcalf W.W."/>
            <person name="Whitaker R.J."/>
        </authorList>
    </citation>
    <scope>NUCLEOTIDE SEQUENCE [LARGE SCALE GENOMIC DNA]</scope>
    <source>
        <strain evidence="1 8">3.F.T.1A.1</strain>
        <strain evidence="3 10">3.F.T.1A.2</strain>
        <strain evidence="2 12">3.F.T.1A.4</strain>
        <strain evidence="4 11">3.H.M.1B.1</strain>
        <strain evidence="5 7">3.H.M.1B.2</strain>
        <strain evidence="6 9">3.H.M.1B.5</strain>
    </source>
</reference>